<reference evidence="3" key="1">
    <citation type="submission" date="2011-04" db="EMBL/GenBank/DDBJ databases">
        <title>The complete genome of Porphyromonas asaccharolytica DSM 20707.</title>
        <authorList>
            <person name="Lucas S."/>
            <person name="Han J."/>
            <person name="Lapidus A."/>
            <person name="Bruce D."/>
            <person name="Goodwin L."/>
            <person name="Pitluck S."/>
            <person name="Peters L."/>
            <person name="Kyrpides N."/>
            <person name="Mavromatis K."/>
            <person name="Ivanova N."/>
            <person name="Ovchinnikova G."/>
            <person name="Pagani I."/>
            <person name="Lu M."/>
            <person name="Detter J.C."/>
            <person name="Tapia R."/>
            <person name="Han C."/>
            <person name="Land M."/>
            <person name="Hauser L."/>
            <person name="Markowitz V."/>
            <person name="Cheng J.-F."/>
            <person name="Hugenholtz P."/>
            <person name="Woyke T."/>
            <person name="Wu D."/>
            <person name="Gronow S."/>
            <person name="Wellnitz S."/>
            <person name="Brambilla E."/>
            <person name="Klenk H.-P."/>
            <person name="Eisen J.A."/>
        </authorList>
    </citation>
    <scope>NUCLEOTIDE SEQUENCE [LARGE SCALE GENOMIC DNA]</scope>
    <source>
        <strain evidence="3">ATCC 25260 / DSM 20707 / VPI 4198</strain>
    </source>
</reference>
<feature type="chain" id="PRO_5003316852" description="Lipoprotein" evidence="1">
    <location>
        <begin position="22"/>
        <end position="445"/>
    </location>
</feature>
<evidence type="ECO:0000313" key="2">
    <source>
        <dbReference type="EMBL" id="AEE13506.1"/>
    </source>
</evidence>
<proteinExistence type="predicted"/>
<feature type="signal peptide" evidence="1">
    <location>
        <begin position="1"/>
        <end position="21"/>
    </location>
</feature>
<dbReference type="HOGENOM" id="CLU_615165_0_0_10"/>
<keyword evidence="1" id="KW-0732">Signal</keyword>
<dbReference type="RefSeq" id="WP_013760839.1">
    <property type="nucleotide sequence ID" value="NC_015501.1"/>
</dbReference>
<gene>
    <name evidence="2" type="ordered locus">Poras_1575</name>
</gene>
<sequence>MKWLLQILYGGLLLCILMTCAGCGQGNKEDAKLDKISELEQMKYDNISQKLDLICSKAQSLHSDQDLEALYTELCRIEYDYNPDGMGERAQQKCQELKERLSELQAAPSSLLQSSQTESTYTSVSTSTRSSGRVLISRRHMKVDAVKRYPYYFKAQDKLSISLTPQGSVHLTLFGIDHQKRIKQWRVRGALEELVTIPSDGIYMVELRPDGGELITDLSLSYEGVDDDKRPRVSEQIVSCKQGDFLAEATESVRVSAVFKEPKKIGLRGNLKSIFSGKSRALISVPVPAGSDAILYSLRISTNEKTAPSDGKFADNLSLASKQIKLLGIKVYEKRTISSNVIDRLLFNTRPAREEDAFCNMYVLTDATQAKKFQDETASSGHYKYDVNQSQMGTQSCNGELRPQGHKIIYLGFENERMRYDNYIWLEVASLTHTKEYTRPVYFTR</sequence>
<protein>
    <recommendedName>
        <fullName evidence="4">Lipoprotein</fullName>
    </recommendedName>
</protein>
<name>F4KNQ9_PORAD</name>
<dbReference type="STRING" id="879243.Poras_1575"/>
<dbReference type="EMBL" id="CP002689">
    <property type="protein sequence ID" value="AEE13506.1"/>
    <property type="molecule type" value="Genomic_DNA"/>
</dbReference>
<evidence type="ECO:0000313" key="3">
    <source>
        <dbReference type="Proteomes" id="UP000006545"/>
    </source>
</evidence>
<keyword evidence="3" id="KW-1185">Reference proteome</keyword>
<evidence type="ECO:0000256" key="1">
    <source>
        <dbReference type="SAM" id="SignalP"/>
    </source>
</evidence>
<dbReference type="KEGG" id="pah:Poras_1575"/>
<organism evidence="2 3">
    <name type="scientific">Porphyromonas asaccharolytica (strain ATCC 25260 / DSM 20707 / BCRC 10618 / CCUG 7834 / JCM 6326 / LMG 13178 / VPI 4198 / B440)</name>
    <name type="common">Bacteroides asaccharolyticus</name>
    <dbReference type="NCBI Taxonomy" id="879243"/>
    <lineage>
        <taxon>Bacteria</taxon>
        <taxon>Pseudomonadati</taxon>
        <taxon>Bacteroidota</taxon>
        <taxon>Bacteroidia</taxon>
        <taxon>Bacteroidales</taxon>
        <taxon>Porphyromonadaceae</taxon>
        <taxon>Porphyromonas</taxon>
    </lineage>
</organism>
<dbReference type="Proteomes" id="UP000006545">
    <property type="component" value="Chromosome"/>
</dbReference>
<dbReference type="OrthoDB" id="1014038at2"/>
<accession>F4KNQ9</accession>
<dbReference type="AlphaFoldDB" id="F4KNQ9"/>
<evidence type="ECO:0008006" key="4">
    <source>
        <dbReference type="Google" id="ProtNLM"/>
    </source>
</evidence>